<dbReference type="EMBL" id="PKSM01000008">
    <property type="protein sequence ID" value="POW22631.1"/>
    <property type="molecule type" value="Genomic_DNA"/>
</dbReference>
<dbReference type="Proteomes" id="UP000238274">
    <property type="component" value="Unassembled WGS sequence"/>
</dbReference>
<name>A0A2S4WLK5_9BASI</name>
<organism evidence="1 2">
    <name type="scientific">Puccinia striiformis</name>
    <dbReference type="NCBI Taxonomy" id="27350"/>
    <lineage>
        <taxon>Eukaryota</taxon>
        <taxon>Fungi</taxon>
        <taxon>Dikarya</taxon>
        <taxon>Basidiomycota</taxon>
        <taxon>Pucciniomycotina</taxon>
        <taxon>Pucciniomycetes</taxon>
        <taxon>Pucciniales</taxon>
        <taxon>Pucciniaceae</taxon>
        <taxon>Puccinia</taxon>
    </lineage>
</organism>
<gene>
    <name evidence="1" type="ORF">PSHT_01028</name>
</gene>
<sequence>MACTIFHTVIASGGDTDPVVLWENINAFGSLKKEANLFRAYGNLEAIVIDPNNLAGTILKYRDPIGELKSLGCTPDERQTAHSILKKIPSSLASIRDSIISTGQTSTVVTYDLVLNMLDNKAKTLSISAPSFKPSASFKVKNSESDAATALLTYKCKTDDMIPRPTMLRDNAFPSTLTS</sequence>
<evidence type="ECO:0000313" key="2">
    <source>
        <dbReference type="Proteomes" id="UP000238274"/>
    </source>
</evidence>
<protein>
    <submittedName>
        <fullName evidence="1">Uncharacterized protein</fullName>
    </submittedName>
</protein>
<reference evidence="2" key="3">
    <citation type="journal article" date="2018" name="Mol. Plant Microbe Interact.">
        <title>Genome sequence resources for the wheat stripe rust pathogen (Puccinia striiformis f. sp. tritici) and the barley stripe rust pathogen (Puccinia striiformis f. sp. hordei).</title>
        <authorList>
            <person name="Xia C."/>
            <person name="Wang M."/>
            <person name="Yin C."/>
            <person name="Cornejo O.E."/>
            <person name="Hulbert S.H."/>
            <person name="Chen X."/>
        </authorList>
    </citation>
    <scope>NUCLEOTIDE SEQUENCE [LARGE SCALE GENOMIC DNA]</scope>
    <source>
        <strain evidence="2">93TX-2</strain>
    </source>
</reference>
<reference evidence="2" key="2">
    <citation type="journal article" date="2018" name="BMC Genomics">
        <title>Genomic insights into host adaptation between the wheat stripe rust pathogen (Puccinia striiformis f. sp. tritici) and the barley stripe rust pathogen (Puccinia striiformis f. sp. hordei).</title>
        <authorList>
            <person name="Xia C."/>
            <person name="Wang M."/>
            <person name="Yin C."/>
            <person name="Cornejo O.E."/>
            <person name="Hulbert S.H."/>
            <person name="Chen X."/>
        </authorList>
    </citation>
    <scope>NUCLEOTIDE SEQUENCE [LARGE SCALE GENOMIC DNA]</scope>
    <source>
        <strain evidence="2">93TX-2</strain>
    </source>
</reference>
<accession>A0A2S4WLK5</accession>
<comment type="caution">
    <text evidence="1">The sequence shown here is derived from an EMBL/GenBank/DDBJ whole genome shotgun (WGS) entry which is preliminary data.</text>
</comment>
<keyword evidence="2" id="KW-1185">Reference proteome</keyword>
<proteinExistence type="predicted"/>
<dbReference type="OrthoDB" id="10479901at2759"/>
<evidence type="ECO:0000313" key="1">
    <source>
        <dbReference type="EMBL" id="POW22631.1"/>
    </source>
</evidence>
<dbReference type="AlphaFoldDB" id="A0A2S4WLK5"/>
<reference evidence="1 2" key="1">
    <citation type="submission" date="2017-12" db="EMBL/GenBank/DDBJ databases">
        <title>Gene loss provides genomic basis for host adaptation in cereal stripe rust fungi.</title>
        <authorList>
            <person name="Xia C."/>
        </authorList>
    </citation>
    <scope>NUCLEOTIDE SEQUENCE [LARGE SCALE GENOMIC DNA]</scope>
    <source>
        <strain evidence="1 2">93TX-2</strain>
    </source>
</reference>
<dbReference type="VEuPathDB" id="FungiDB:PSTT_12097"/>
<dbReference type="VEuPathDB" id="FungiDB:PSHT_01028"/>